<protein>
    <recommendedName>
        <fullName evidence="1">YchJ-like middle NTF2-like domain-containing protein</fullName>
    </recommendedName>
</protein>
<dbReference type="InterPro" id="IPR048469">
    <property type="entry name" value="YchJ-like_M"/>
</dbReference>
<feature type="domain" description="YchJ-like middle NTF2-like" evidence="1">
    <location>
        <begin position="29"/>
        <end position="125"/>
    </location>
</feature>
<reference evidence="3" key="1">
    <citation type="submission" date="2018-08" db="EMBL/GenBank/DDBJ databases">
        <authorList>
            <person name="Zhang J."/>
            <person name="Du Z.-J."/>
        </authorList>
    </citation>
    <scope>NUCLEOTIDE SEQUENCE [LARGE SCALE GENOMIC DNA]</scope>
    <source>
        <strain evidence="3">KCTC 52655</strain>
    </source>
</reference>
<dbReference type="SUPFAM" id="SSF54427">
    <property type="entry name" value="NTF2-like"/>
    <property type="match status" value="1"/>
</dbReference>
<organism evidence="2 3">
    <name type="scientific">Alteromonas aestuariivivens</name>
    <dbReference type="NCBI Taxonomy" id="1938339"/>
    <lineage>
        <taxon>Bacteria</taxon>
        <taxon>Pseudomonadati</taxon>
        <taxon>Pseudomonadota</taxon>
        <taxon>Gammaproteobacteria</taxon>
        <taxon>Alteromonadales</taxon>
        <taxon>Alteromonadaceae</taxon>
        <taxon>Alteromonas/Salinimonas group</taxon>
        <taxon>Alteromonas</taxon>
    </lineage>
</organism>
<dbReference type="InterPro" id="IPR032710">
    <property type="entry name" value="NTF2-like_dom_sf"/>
</dbReference>
<dbReference type="SUPFAM" id="SSF103642">
    <property type="entry name" value="Sec-C motif"/>
    <property type="match status" value="1"/>
</dbReference>
<evidence type="ECO:0000313" key="2">
    <source>
        <dbReference type="EMBL" id="RDV27411.1"/>
    </source>
</evidence>
<evidence type="ECO:0000313" key="3">
    <source>
        <dbReference type="Proteomes" id="UP000256561"/>
    </source>
</evidence>
<comment type="caution">
    <text evidence="2">The sequence shown here is derived from an EMBL/GenBank/DDBJ whole genome shotgun (WGS) entry which is preliminary data.</text>
</comment>
<name>A0A3D8MBA3_9ALTE</name>
<dbReference type="Gene3D" id="3.10.450.50">
    <property type="match status" value="1"/>
</dbReference>
<proteinExistence type="predicted"/>
<sequence length="158" mass="17499">MSENCYCGSQRAFVDCCGPLISAQIAAPSPESLMRSRYTAYCLGNYDYILATYAQAPRSALSIASLEDSARGTQWLTLIVHPSPTLLPSQVEYSAYYFLPGKKLGVLHETSNFVMEDNQWRYLDGELHDDCGTVNQGRNDKCVCGSGKKFKQCCLNKA</sequence>
<gene>
    <name evidence="2" type="ORF">DXV75_05110</name>
</gene>
<keyword evidence="3" id="KW-1185">Reference proteome</keyword>
<dbReference type="Pfam" id="PF02810">
    <property type="entry name" value="SEC-C"/>
    <property type="match status" value="1"/>
</dbReference>
<dbReference type="EMBL" id="QRHA01000003">
    <property type="protein sequence ID" value="RDV27411.1"/>
    <property type="molecule type" value="Genomic_DNA"/>
</dbReference>
<dbReference type="OrthoDB" id="21421at2"/>
<dbReference type="InterPro" id="IPR004027">
    <property type="entry name" value="SEC_C_motif"/>
</dbReference>
<dbReference type="AlphaFoldDB" id="A0A3D8MBA3"/>
<accession>A0A3D8MBA3</accession>
<dbReference type="Pfam" id="PF17775">
    <property type="entry name" value="YchJ_M-like"/>
    <property type="match status" value="1"/>
</dbReference>
<dbReference type="Proteomes" id="UP000256561">
    <property type="component" value="Unassembled WGS sequence"/>
</dbReference>
<dbReference type="PANTHER" id="PTHR33747">
    <property type="entry name" value="UPF0225 PROTEIN SCO1677"/>
    <property type="match status" value="1"/>
</dbReference>
<dbReference type="RefSeq" id="WP_115592314.1">
    <property type="nucleotide sequence ID" value="NZ_QRHA01000003.1"/>
</dbReference>
<dbReference type="PANTHER" id="PTHR33747:SF1">
    <property type="entry name" value="ADENYLATE CYCLASE-ASSOCIATED CAP C-TERMINAL DOMAIN-CONTAINING PROTEIN"/>
    <property type="match status" value="1"/>
</dbReference>
<evidence type="ECO:0000259" key="1">
    <source>
        <dbReference type="Pfam" id="PF17775"/>
    </source>
</evidence>